<feature type="compositionally biased region" description="Polar residues" evidence="7">
    <location>
        <begin position="93"/>
        <end position="104"/>
    </location>
</feature>
<dbReference type="PANTHER" id="PTHR12801:SF115">
    <property type="entry name" value="FI18136P1-RELATED"/>
    <property type="match status" value="1"/>
</dbReference>
<dbReference type="InParanoid" id="A0A1S3K4C9"/>
<dbReference type="GeneID" id="106178466"/>
<gene>
    <name evidence="10" type="primary">LOC106178466</name>
</gene>
<feature type="compositionally biased region" description="Basic and acidic residues" evidence="7">
    <location>
        <begin position="535"/>
        <end position="575"/>
    </location>
</feature>
<comment type="subcellular location">
    <subcellularLocation>
        <location evidence="1">Nucleus</location>
    </subcellularLocation>
</comment>
<feature type="compositionally biased region" description="Basic and acidic residues" evidence="7">
    <location>
        <begin position="317"/>
        <end position="326"/>
    </location>
</feature>
<proteinExistence type="inferred from homology"/>
<keyword evidence="9" id="KW-1185">Reference proteome</keyword>
<dbReference type="Proteomes" id="UP000085678">
    <property type="component" value="Unplaced"/>
</dbReference>
<dbReference type="OMA" id="NIRMQYY"/>
<accession>A0A1S3K4C9</accession>
<sequence>MFPSSGYFKGVNCPFYSSGLCERPYCHFRHTKIKDSLPVPHGDSSKEVHNGNQQPRKSSLLNLVGNAIKQVQQEIQQDQQKLYGSQHRKRTSSSEGIKTTNCTYIPTKRDSSAESNLNPKIDWYKPSPVSPSGKVEYHPTKKEDLNKYTGKQLSVPQQKKQYVALSSGSQSGGYVPSKKSKVPEYNPTPIKQLQHMSQCGSPELEYDPSTNYEYSNKKTVSPGGTKRNLNFDVTEINSKRFKSDICIDGDLQEFENIEAKFSDDDEDDHGDEKSSEQKEHKSPDDIKGDAKDAKDLNEKKSRLQNAAQEVPVNNTEETPKNSKSENETSGTINEENVKPEEVQQHEDVDTVGGDKSENAERNGDSLNCQVEDLKPVVKLENPIEDLDKKAAASQNDSSNSKQRDQKSSHHSHSHRSSGHASDHKHSRHSHSSSSHKHSQSSHRHSSSKEKSEKSSSSKSSSSKSKNSSGSSSKHSESHKDKSRKDKSDDTKVKSSSSSSSSKSSSKKHHSSDHNKTSGTSSHHSSDSKSQSGSCSKDKMDKGSELSKSKSHSADKKRKSSSDSKTSKDCSSEAKSSKHSKSRTVSTDSSKIILFGSDSEDDLSLSDVSVSEITSVGEDKTSETNRQHKHEVKQKVDNTFDQNDQANSEDEDDADFVDVPDVYDIDLSDEDPYDECLKIYNEASKADNQKTDGDRKSMLTQASIIKKREEKLKIENPLGKKRVAHQAGLERSNHAKESAKPYYRPSPAQVMHNRFLQLQKQAEEAAASTSATAAKSVSDSQVKPTGKRVAHCAAGSNLLQNKRPKSTPKKTESASTCISTNPKGAKRVARVPTKVTCKRPTIPSEYGSKVPVNVRQRYLNLIIDECLKIYDTEKDAYERGLEEEKAVYKRSSNRTVYLNVAVNAVKRLRSEVTLHQPGTSSQTPDKHPKGFSHEAVLGGSRAAKTSFTLNRSGGPVVLNEKDFTDAGLYKKLTPYIMTEEQLVDNGFPRFNPECAGTPFIKLREDSMSKLFSKIENERICCRCGKRFPVYPNGMYGKQEECNYHWGKAWKKRIAGAIETRYTCCQGDLGAAGCQVAKLHVHEQNKYENNSGFMRTIPCSPPVDGDYGVYALDCEMVYTTAGIELARVTVIGGDMKPAYETLVKPEKPVIDCNTRFSGLKKEDLKGVRTTIRDVQAVLLSLFSDKTILMGHSLESDLISLKLIHSTVVDTSVVFPHKMGPPYKRALKTLMVEYMQKIIQDDVGGHDSKEDAMACLELMLWKVKDDAKKHR</sequence>
<feature type="compositionally biased region" description="Low complexity" evidence="7">
    <location>
        <begin position="456"/>
        <end position="472"/>
    </location>
</feature>
<dbReference type="CDD" id="cd06145">
    <property type="entry name" value="REX1_like"/>
    <property type="match status" value="1"/>
</dbReference>
<evidence type="ECO:0000313" key="9">
    <source>
        <dbReference type="Proteomes" id="UP000085678"/>
    </source>
</evidence>
<dbReference type="Gene3D" id="3.30.420.10">
    <property type="entry name" value="Ribonuclease H-like superfamily/Ribonuclease H"/>
    <property type="match status" value="1"/>
</dbReference>
<feature type="region of interest" description="Disordered" evidence="7">
    <location>
        <begin position="257"/>
        <end position="657"/>
    </location>
</feature>
<feature type="domain" description="Exonuclease" evidence="8">
    <location>
        <begin position="1106"/>
        <end position="1265"/>
    </location>
</feature>
<feature type="compositionally biased region" description="Basic and acidic residues" evidence="7">
    <location>
        <begin position="335"/>
        <end position="363"/>
    </location>
</feature>
<feature type="compositionally biased region" description="Basic and acidic residues" evidence="7">
    <location>
        <begin position="270"/>
        <end position="301"/>
    </location>
</feature>
<feature type="compositionally biased region" description="Low complexity" evidence="7">
    <location>
        <begin position="516"/>
        <end position="534"/>
    </location>
</feature>
<keyword evidence="6" id="KW-0539">Nucleus</keyword>
<dbReference type="GO" id="GO:0004527">
    <property type="term" value="F:exonuclease activity"/>
    <property type="evidence" value="ECO:0007669"/>
    <property type="project" value="UniProtKB-KW"/>
</dbReference>
<dbReference type="InterPro" id="IPR031736">
    <property type="entry name" value="REXO1-like_dom"/>
</dbReference>
<keyword evidence="3" id="KW-0540">Nuclease</keyword>
<feature type="compositionally biased region" description="Polar residues" evidence="7">
    <location>
        <begin position="812"/>
        <end position="821"/>
    </location>
</feature>
<evidence type="ECO:0000256" key="3">
    <source>
        <dbReference type="ARBA" id="ARBA00022722"/>
    </source>
</evidence>
<feature type="region of interest" description="Disordered" evidence="7">
    <location>
        <begin position="769"/>
        <end position="824"/>
    </location>
</feature>
<feature type="compositionally biased region" description="Acidic residues" evidence="7">
    <location>
        <begin position="646"/>
        <end position="657"/>
    </location>
</feature>
<dbReference type="InterPro" id="IPR013520">
    <property type="entry name" value="Ribonucl_H"/>
</dbReference>
<dbReference type="InterPro" id="IPR036397">
    <property type="entry name" value="RNaseH_sf"/>
</dbReference>
<dbReference type="PANTHER" id="PTHR12801">
    <property type="entry name" value="RNA EXONUCLEASE REXO1 / RECO3 FAMILY MEMBER-RELATED"/>
    <property type="match status" value="1"/>
</dbReference>
<keyword evidence="5 10" id="KW-0269">Exonuclease</keyword>
<feature type="compositionally biased region" description="Basic and acidic residues" evidence="7">
    <location>
        <begin position="446"/>
        <end position="455"/>
    </location>
</feature>
<reference evidence="10" key="1">
    <citation type="submission" date="2025-08" db="UniProtKB">
        <authorList>
            <consortium name="RefSeq"/>
        </authorList>
    </citation>
    <scope>IDENTIFICATION</scope>
    <source>
        <tissue evidence="10">Gonads</tissue>
    </source>
</reference>
<dbReference type="InterPro" id="IPR012337">
    <property type="entry name" value="RNaseH-like_sf"/>
</dbReference>
<dbReference type="KEGG" id="lak:106178466"/>
<organism evidence="9 10">
    <name type="scientific">Lingula anatina</name>
    <name type="common">Brachiopod</name>
    <name type="synonym">Lingula unguis</name>
    <dbReference type="NCBI Taxonomy" id="7574"/>
    <lineage>
        <taxon>Eukaryota</taxon>
        <taxon>Metazoa</taxon>
        <taxon>Spiralia</taxon>
        <taxon>Lophotrochozoa</taxon>
        <taxon>Brachiopoda</taxon>
        <taxon>Linguliformea</taxon>
        <taxon>Lingulata</taxon>
        <taxon>Lingulida</taxon>
        <taxon>Linguloidea</taxon>
        <taxon>Lingulidae</taxon>
        <taxon>Lingula</taxon>
    </lineage>
</organism>
<dbReference type="SUPFAM" id="SSF53098">
    <property type="entry name" value="Ribonuclease H-like"/>
    <property type="match status" value="1"/>
</dbReference>
<comment type="similarity">
    <text evidence="2">Belongs to the REXO1/REXO3 family.</text>
</comment>
<dbReference type="AlphaFoldDB" id="A0A1S3K4C9"/>
<feature type="compositionally biased region" description="Basic and acidic residues" evidence="7">
    <location>
        <begin position="616"/>
        <end position="625"/>
    </location>
</feature>
<dbReference type="GO" id="GO:0003676">
    <property type="term" value="F:nucleic acid binding"/>
    <property type="evidence" value="ECO:0007669"/>
    <property type="project" value="InterPro"/>
</dbReference>
<name>A0A1S3K4C9_LINAN</name>
<evidence type="ECO:0000256" key="7">
    <source>
        <dbReference type="SAM" id="MobiDB-lite"/>
    </source>
</evidence>
<evidence type="ECO:0000256" key="5">
    <source>
        <dbReference type="ARBA" id="ARBA00022839"/>
    </source>
</evidence>
<feature type="compositionally biased region" description="Low complexity" evidence="7">
    <location>
        <begin position="493"/>
        <end position="503"/>
    </location>
</feature>
<feature type="region of interest" description="Disordered" evidence="7">
    <location>
        <begin position="79"/>
        <end position="140"/>
    </location>
</feature>
<feature type="compositionally biased region" description="Basic residues" evidence="7">
    <location>
        <begin position="408"/>
        <end position="445"/>
    </location>
</feature>
<dbReference type="Pfam" id="PF15870">
    <property type="entry name" value="EloA-BP1"/>
    <property type="match status" value="1"/>
</dbReference>
<dbReference type="RefSeq" id="XP_013417106.1">
    <property type="nucleotide sequence ID" value="XM_013561652.1"/>
</dbReference>
<evidence type="ECO:0000256" key="1">
    <source>
        <dbReference type="ARBA" id="ARBA00004123"/>
    </source>
</evidence>
<feature type="compositionally biased region" description="Basic and acidic residues" evidence="7">
    <location>
        <begin position="473"/>
        <end position="492"/>
    </location>
</feature>
<feature type="compositionally biased region" description="Polar residues" evidence="7">
    <location>
        <begin position="303"/>
        <end position="316"/>
    </location>
</feature>
<dbReference type="InterPro" id="IPR034922">
    <property type="entry name" value="REX1-like_exo"/>
</dbReference>
<dbReference type="GO" id="GO:0005634">
    <property type="term" value="C:nucleus"/>
    <property type="evidence" value="ECO:0007669"/>
    <property type="project" value="UniProtKB-SubCell"/>
</dbReference>
<evidence type="ECO:0000256" key="4">
    <source>
        <dbReference type="ARBA" id="ARBA00022801"/>
    </source>
</evidence>
<dbReference type="FunCoup" id="A0A1S3K4C9">
    <property type="interactions" value="1436"/>
</dbReference>
<feature type="region of interest" description="Disordered" evidence="7">
    <location>
        <begin position="36"/>
        <end position="57"/>
    </location>
</feature>
<evidence type="ECO:0000256" key="2">
    <source>
        <dbReference type="ARBA" id="ARBA00006357"/>
    </source>
</evidence>
<dbReference type="STRING" id="7574.A0A1S3K4C9"/>
<dbReference type="FunFam" id="3.30.420.10:FF:000019">
    <property type="entry name" value="RNA exonuclease NEF-sp"/>
    <property type="match status" value="1"/>
</dbReference>
<dbReference type="InterPro" id="IPR047021">
    <property type="entry name" value="REXO1/3/4-like"/>
</dbReference>
<evidence type="ECO:0000313" key="10">
    <source>
        <dbReference type="RefSeq" id="XP_013417106.1"/>
    </source>
</evidence>
<evidence type="ECO:0000256" key="6">
    <source>
        <dbReference type="ARBA" id="ARBA00023242"/>
    </source>
</evidence>
<protein>
    <submittedName>
        <fullName evidence="10">RNA exonuclease 1 homolog isoform X1</fullName>
    </submittedName>
</protein>
<dbReference type="SMART" id="SM00479">
    <property type="entry name" value="EXOIII"/>
    <property type="match status" value="1"/>
</dbReference>
<keyword evidence="4" id="KW-0378">Hydrolase</keyword>
<evidence type="ECO:0000259" key="8">
    <source>
        <dbReference type="SMART" id="SM00479"/>
    </source>
</evidence>
<dbReference type="OrthoDB" id="206335at2759"/>